<dbReference type="OrthoDB" id="5380961at2"/>
<dbReference type="AlphaFoldDB" id="A0A9X8D3W5"/>
<keyword evidence="4" id="KW-1185">Reference proteome</keyword>
<dbReference type="InterPro" id="IPR005064">
    <property type="entry name" value="BUG"/>
</dbReference>
<name>A0A9X8D3W5_9BURK</name>
<feature type="chain" id="PRO_5040756183" description="WG repeat-containing protein" evidence="2">
    <location>
        <begin position="26"/>
        <end position="717"/>
    </location>
</feature>
<evidence type="ECO:0000313" key="4">
    <source>
        <dbReference type="Proteomes" id="UP000265619"/>
    </source>
</evidence>
<protein>
    <recommendedName>
        <fullName evidence="5">WG repeat-containing protein</fullName>
    </recommendedName>
</protein>
<evidence type="ECO:0000313" key="3">
    <source>
        <dbReference type="EMBL" id="RIX78607.1"/>
    </source>
</evidence>
<dbReference type="PANTHER" id="PTHR42928:SF5">
    <property type="entry name" value="BLR1237 PROTEIN"/>
    <property type="match status" value="1"/>
</dbReference>
<proteinExistence type="inferred from homology"/>
<dbReference type="RefSeq" id="WP_119554761.1">
    <property type="nucleotide sequence ID" value="NZ_QXMN01000019.1"/>
</dbReference>
<evidence type="ECO:0000256" key="1">
    <source>
        <dbReference type="ARBA" id="ARBA00006987"/>
    </source>
</evidence>
<dbReference type="Gene3D" id="3.40.190.10">
    <property type="entry name" value="Periplasmic binding protein-like II"/>
    <property type="match status" value="1"/>
</dbReference>
<dbReference type="Gene3D" id="3.40.190.150">
    <property type="entry name" value="Bordetella uptake gene, domain 1"/>
    <property type="match status" value="1"/>
</dbReference>
<feature type="signal peptide" evidence="2">
    <location>
        <begin position="1"/>
        <end position="25"/>
    </location>
</feature>
<reference evidence="3 4" key="1">
    <citation type="submission" date="2018-09" db="EMBL/GenBank/DDBJ databases">
        <title>Acidovorax cavernicola nov. sp. isolated from Gruta de las Maravillas (Aracena, Spain).</title>
        <authorList>
            <person name="Jurado V."/>
            <person name="Gutierrez-Patricio S."/>
            <person name="Gonzalez-Pimentel J.L."/>
            <person name="Miller A.Z."/>
            <person name="Laiz L."/>
            <person name="Saiz-Jimenez C."/>
        </authorList>
    </citation>
    <scope>NUCLEOTIDE SEQUENCE [LARGE SCALE GENOMIC DNA]</scope>
    <source>
        <strain evidence="3 4">1011MAR4D40.2</strain>
    </source>
</reference>
<dbReference type="Proteomes" id="UP000265619">
    <property type="component" value="Unassembled WGS sequence"/>
</dbReference>
<organism evidence="3 4">
    <name type="scientific">Acidovorax cavernicola</name>
    <dbReference type="NCBI Taxonomy" id="1675792"/>
    <lineage>
        <taxon>Bacteria</taxon>
        <taxon>Pseudomonadati</taxon>
        <taxon>Pseudomonadota</taxon>
        <taxon>Betaproteobacteria</taxon>
        <taxon>Burkholderiales</taxon>
        <taxon>Comamonadaceae</taxon>
        <taxon>Acidovorax</taxon>
    </lineage>
</organism>
<dbReference type="EMBL" id="QXMN01000019">
    <property type="protein sequence ID" value="RIX78607.1"/>
    <property type="molecule type" value="Genomic_DNA"/>
</dbReference>
<dbReference type="Pfam" id="PF14903">
    <property type="entry name" value="WG_beta_rep"/>
    <property type="match status" value="2"/>
</dbReference>
<comment type="caution">
    <text evidence="3">The sequence shown here is derived from an EMBL/GenBank/DDBJ whole genome shotgun (WGS) entry which is preliminary data.</text>
</comment>
<keyword evidence="2" id="KW-0732">Signal</keyword>
<gene>
    <name evidence="3" type="ORF">D3H34_16290</name>
</gene>
<comment type="similarity">
    <text evidence="1">Belongs to the UPF0065 (bug) family.</text>
</comment>
<accession>A0A9X8D3W5</accession>
<dbReference type="PANTHER" id="PTHR42928">
    <property type="entry name" value="TRICARBOXYLATE-BINDING PROTEIN"/>
    <property type="match status" value="1"/>
</dbReference>
<evidence type="ECO:0000256" key="2">
    <source>
        <dbReference type="SAM" id="SignalP"/>
    </source>
</evidence>
<dbReference type="InterPro" id="IPR042100">
    <property type="entry name" value="Bug_dom1"/>
</dbReference>
<sequence>MKRLPRLLLLAALLWLGIGLSSAHAAPPSYQSLYSNPERALPMQPAWQFQPVDAQAAPPWEDIFAFTLGMAPELMARSRWLSLNSGQDSERPPALFDTLEGRALFLSPAARSFCDGRWQVVWLERIAINTAHQPLHKVWLVERKPGGRLQSTTAYGRLDAQGRWAVPPLSCDGQVTSSVESSAALSYLMQGESAQAPPDLHVDTVLGQLGLRDAQGRWRTQPTPQRDTATVQWMRYRRLLPTPGSTGTGLIDAQGRMVIPFIFGELPDATAQRRIRLCTATGPAILTTRAPVECRWQRLRGGPAGVALRPVKKTDTGRWGYQDAQGNWAIAPQFEAARPFRHGYAVVTGLFPQDWRPPGWQDSQPIIRKLQRVGRYWVAEAVVRNASTGGQWAPRFGLLNDAGQWLAPVPDPALQVTVLVPPGGRTSHYAGMLASHLPNLLGRSVQVDHVSKATEADYRRLMTQGGDTKVLLAALRLPRGGIEGVHQPAPIDALMHALRPVTLWTSEPLVLAIDSTKADTLGIHSTDDLLAYARAHPGSLRIGTGDDGWTGHLAFGQFRALSGVDVQRVVFQGMYPDSDVITKAHAADLLFAPVNGVAVAVRRGQLRVLGTTADAAHPQSFEGATWPTLASSAPLDGYTAYDRFSLWAPANSDAASNRTLQEAVDQVLARPEVQKQLQEMQVVGGGGSPEALLALEHEERERWARALSAPAATPPAR</sequence>
<evidence type="ECO:0008006" key="5">
    <source>
        <dbReference type="Google" id="ProtNLM"/>
    </source>
</evidence>
<dbReference type="InterPro" id="IPR032774">
    <property type="entry name" value="WG_beta_rep"/>
</dbReference>
<dbReference type="Pfam" id="PF03401">
    <property type="entry name" value="TctC"/>
    <property type="match status" value="1"/>
</dbReference>